<dbReference type="SUPFAM" id="SSF52172">
    <property type="entry name" value="CheY-like"/>
    <property type="match status" value="1"/>
</dbReference>
<dbReference type="Gene3D" id="1.10.10.10">
    <property type="entry name" value="Winged helix-like DNA-binding domain superfamily/Winged helix DNA-binding domain"/>
    <property type="match status" value="1"/>
</dbReference>
<evidence type="ECO:0000256" key="2">
    <source>
        <dbReference type="ARBA" id="ARBA00023012"/>
    </source>
</evidence>
<dbReference type="Gene3D" id="6.10.250.690">
    <property type="match status" value="1"/>
</dbReference>
<keyword evidence="11" id="KW-1185">Reference proteome</keyword>
<evidence type="ECO:0000259" key="8">
    <source>
        <dbReference type="PROSITE" id="PS50110"/>
    </source>
</evidence>
<dbReference type="Proteomes" id="UP001501508">
    <property type="component" value="Unassembled WGS sequence"/>
</dbReference>
<sequence>MPVHRAGHYYPIMRLLLVEDEVNVASFIKRGLNEEGYDVDVAFDGMMGLRFYDSKKYDVVILDLNLPKINGFDLCREIKENDSTQPVLLLTALDSINDKEKGFGSGADDYLVKPFEFRELVLRLKALGRRVTSFDESGRNLSVADLVLQTGARVVTRAGKRINLTSREYALLEYLMLNAGKIVSRVDIAEKVWDIRFDTNTNVIDVYINYLRKKIDAGQPHKLLHTVIGMGYMLKE</sequence>
<dbReference type="CDD" id="cd00383">
    <property type="entry name" value="trans_reg_C"/>
    <property type="match status" value="1"/>
</dbReference>
<evidence type="ECO:0000256" key="4">
    <source>
        <dbReference type="ARBA" id="ARBA00023125"/>
    </source>
</evidence>
<evidence type="ECO:0000256" key="3">
    <source>
        <dbReference type="ARBA" id="ARBA00023015"/>
    </source>
</evidence>
<dbReference type="PROSITE" id="PS51755">
    <property type="entry name" value="OMPR_PHOB"/>
    <property type="match status" value="1"/>
</dbReference>
<dbReference type="PANTHER" id="PTHR48111">
    <property type="entry name" value="REGULATOR OF RPOS"/>
    <property type="match status" value="1"/>
</dbReference>
<evidence type="ECO:0000256" key="6">
    <source>
        <dbReference type="PROSITE-ProRule" id="PRU00169"/>
    </source>
</evidence>
<evidence type="ECO:0000256" key="1">
    <source>
        <dbReference type="ARBA" id="ARBA00022553"/>
    </source>
</evidence>
<dbReference type="Pfam" id="PF00486">
    <property type="entry name" value="Trans_reg_C"/>
    <property type="match status" value="1"/>
</dbReference>
<dbReference type="EMBL" id="BAABEY010000001">
    <property type="protein sequence ID" value="GAA4431273.1"/>
    <property type="molecule type" value="Genomic_DNA"/>
</dbReference>
<feature type="domain" description="Response regulatory" evidence="8">
    <location>
        <begin position="14"/>
        <end position="128"/>
    </location>
</feature>
<dbReference type="PROSITE" id="PS50110">
    <property type="entry name" value="RESPONSE_REGULATORY"/>
    <property type="match status" value="1"/>
</dbReference>
<dbReference type="SMART" id="SM00448">
    <property type="entry name" value="REC"/>
    <property type="match status" value="1"/>
</dbReference>
<feature type="DNA-binding region" description="OmpR/PhoB-type" evidence="7">
    <location>
        <begin position="138"/>
        <end position="236"/>
    </location>
</feature>
<name>A0ABP8LK27_9BACT</name>
<dbReference type="InterPro" id="IPR011006">
    <property type="entry name" value="CheY-like_superfamily"/>
</dbReference>
<dbReference type="CDD" id="cd17574">
    <property type="entry name" value="REC_OmpR"/>
    <property type="match status" value="1"/>
</dbReference>
<evidence type="ECO:0000313" key="10">
    <source>
        <dbReference type="EMBL" id="GAA4431273.1"/>
    </source>
</evidence>
<feature type="domain" description="OmpR/PhoB-type" evidence="9">
    <location>
        <begin position="138"/>
        <end position="236"/>
    </location>
</feature>
<evidence type="ECO:0000313" key="11">
    <source>
        <dbReference type="Proteomes" id="UP001501508"/>
    </source>
</evidence>
<keyword evidence="5" id="KW-0804">Transcription</keyword>
<organism evidence="10 11">
    <name type="scientific">Ravibacter arvi</name>
    <dbReference type="NCBI Taxonomy" id="2051041"/>
    <lineage>
        <taxon>Bacteria</taxon>
        <taxon>Pseudomonadati</taxon>
        <taxon>Bacteroidota</taxon>
        <taxon>Cytophagia</taxon>
        <taxon>Cytophagales</taxon>
        <taxon>Spirosomataceae</taxon>
        <taxon>Ravibacter</taxon>
    </lineage>
</organism>
<evidence type="ECO:0000256" key="5">
    <source>
        <dbReference type="ARBA" id="ARBA00023163"/>
    </source>
</evidence>
<dbReference type="PANTHER" id="PTHR48111:SF22">
    <property type="entry name" value="REGULATOR OF RPOS"/>
    <property type="match status" value="1"/>
</dbReference>
<keyword evidence="4 7" id="KW-0238">DNA-binding</keyword>
<keyword evidence="3" id="KW-0805">Transcription regulation</keyword>
<accession>A0ABP8LK27</accession>
<dbReference type="InterPro" id="IPR039420">
    <property type="entry name" value="WalR-like"/>
</dbReference>
<feature type="modified residue" description="4-aspartylphosphate" evidence="6">
    <location>
        <position position="63"/>
    </location>
</feature>
<dbReference type="InterPro" id="IPR036388">
    <property type="entry name" value="WH-like_DNA-bd_sf"/>
</dbReference>
<evidence type="ECO:0000259" key="9">
    <source>
        <dbReference type="PROSITE" id="PS51755"/>
    </source>
</evidence>
<dbReference type="SMART" id="SM00862">
    <property type="entry name" value="Trans_reg_C"/>
    <property type="match status" value="1"/>
</dbReference>
<dbReference type="Pfam" id="PF00072">
    <property type="entry name" value="Response_reg"/>
    <property type="match status" value="1"/>
</dbReference>
<dbReference type="InterPro" id="IPR001867">
    <property type="entry name" value="OmpR/PhoB-type_DNA-bd"/>
</dbReference>
<gene>
    <name evidence="10" type="ORF">GCM10023091_01710</name>
</gene>
<comment type="caution">
    <text evidence="10">The sequence shown here is derived from an EMBL/GenBank/DDBJ whole genome shotgun (WGS) entry which is preliminary data.</text>
</comment>
<dbReference type="Gene3D" id="3.40.50.2300">
    <property type="match status" value="1"/>
</dbReference>
<keyword evidence="2" id="KW-0902">Two-component regulatory system</keyword>
<keyword evidence="1 6" id="KW-0597">Phosphoprotein</keyword>
<dbReference type="InterPro" id="IPR001789">
    <property type="entry name" value="Sig_transdc_resp-reg_receiver"/>
</dbReference>
<protein>
    <submittedName>
        <fullName evidence="10">Response regulator transcription factor</fullName>
    </submittedName>
</protein>
<proteinExistence type="predicted"/>
<reference evidence="11" key="1">
    <citation type="journal article" date="2019" name="Int. J. Syst. Evol. Microbiol.">
        <title>The Global Catalogue of Microorganisms (GCM) 10K type strain sequencing project: providing services to taxonomists for standard genome sequencing and annotation.</title>
        <authorList>
            <consortium name="The Broad Institute Genomics Platform"/>
            <consortium name="The Broad Institute Genome Sequencing Center for Infectious Disease"/>
            <person name="Wu L."/>
            <person name="Ma J."/>
        </authorList>
    </citation>
    <scope>NUCLEOTIDE SEQUENCE [LARGE SCALE GENOMIC DNA]</scope>
    <source>
        <strain evidence="11">JCM 31920</strain>
    </source>
</reference>
<evidence type="ECO:0000256" key="7">
    <source>
        <dbReference type="PROSITE-ProRule" id="PRU01091"/>
    </source>
</evidence>